<dbReference type="SUPFAM" id="SSF52540">
    <property type="entry name" value="P-loop containing nucleoside triphosphate hydrolases"/>
    <property type="match status" value="1"/>
</dbReference>
<reference evidence="1 2" key="1">
    <citation type="submission" date="2024-03" db="EMBL/GenBank/DDBJ databases">
        <title>Adaptation during the transition from Ophiocordyceps entomopathogen to insect associate is accompanied by gene loss and intensified selection.</title>
        <authorList>
            <person name="Ward C.M."/>
            <person name="Onetto C.A."/>
            <person name="Borneman A.R."/>
        </authorList>
    </citation>
    <scope>NUCLEOTIDE SEQUENCE [LARGE SCALE GENOMIC DNA]</scope>
    <source>
        <strain evidence="1">AWRI1</strain>
        <tissue evidence="1">Single Adult Female</tissue>
    </source>
</reference>
<dbReference type="Pfam" id="PF04665">
    <property type="entry name" value="Pox_A32"/>
    <property type="match status" value="1"/>
</dbReference>
<keyword evidence="2" id="KW-1185">Reference proteome</keyword>
<organism evidence="1 2">
    <name type="scientific">Parthenolecanium corni</name>
    <dbReference type="NCBI Taxonomy" id="536013"/>
    <lineage>
        <taxon>Eukaryota</taxon>
        <taxon>Metazoa</taxon>
        <taxon>Ecdysozoa</taxon>
        <taxon>Arthropoda</taxon>
        <taxon>Hexapoda</taxon>
        <taxon>Insecta</taxon>
        <taxon>Pterygota</taxon>
        <taxon>Neoptera</taxon>
        <taxon>Paraneoptera</taxon>
        <taxon>Hemiptera</taxon>
        <taxon>Sternorrhyncha</taxon>
        <taxon>Coccoidea</taxon>
        <taxon>Coccidae</taxon>
        <taxon>Parthenolecanium</taxon>
    </lineage>
</organism>
<protein>
    <submittedName>
        <fullName evidence="1">Uncharacterized protein</fullName>
    </submittedName>
</protein>
<evidence type="ECO:0000313" key="2">
    <source>
        <dbReference type="Proteomes" id="UP001367676"/>
    </source>
</evidence>
<dbReference type="Proteomes" id="UP001367676">
    <property type="component" value="Unassembled WGS sequence"/>
</dbReference>
<accession>A0AAN9TVQ3</accession>
<dbReference type="InterPro" id="IPR006758">
    <property type="entry name" value="A32L"/>
</dbReference>
<proteinExistence type="predicted"/>
<sequence length="222" mass="25773">MTSIRVINFDAGPAPKRSLDLFPNTMRCGIFGPSGCGKTNVLLTLLVYKRPLKAVYLCSRTASQSKYELLRQLITKHNSGKTGRSKITYKEFTPSTLLTPEQLQRDSIMIFDDIQAENQDKFATFFMRGRHRNISYFYLAQSYTKIPKKSGIRENFNYLLIFPQDRINLRQIYTEHIINGVTFQQFTDMCALCWKEKYGFLTVDLDNNCKFRVCFGQQIHLS</sequence>
<evidence type="ECO:0000313" key="1">
    <source>
        <dbReference type="EMBL" id="KAK7605158.1"/>
    </source>
</evidence>
<dbReference type="AlphaFoldDB" id="A0AAN9TVQ3"/>
<comment type="caution">
    <text evidence="1">The sequence shown here is derived from an EMBL/GenBank/DDBJ whole genome shotgun (WGS) entry which is preliminary data.</text>
</comment>
<gene>
    <name evidence="1" type="ORF">V9T40_007016</name>
</gene>
<dbReference type="InterPro" id="IPR027417">
    <property type="entry name" value="P-loop_NTPase"/>
</dbReference>
<dbReference type="EMBL" id="JBBCAQ010000002">
    <property type="protein sequence ID" value="KAK7605158.1"/>
    <property type="molecule type" value="Genomic_DNA"/>
</dbReference>
<name>A0AAN9TVQ3_9HEMI</name>